<dbReference type="Gene3D" id="2.40.50.90">
    <property type="match status" value="1"/>
</dbReference>
<dbReference type="AlphaFoldDB" id="A0A858U682"/>
<evidence type="ECO:0000313" key="5">
    <source>
        <dbReference type="Proteomes" id="UP000501728"/>
    </source>
</evidence>
<evidence type="ECO:0000256" key="1">
    <source>
        <dbReference type="SAM" id="Coils"/>
    </source>
</evidence>
<keyword evidence="5" id="KW-1185">Reference proteome</keyword>
<proteinExistence type="predicted"/>
<dbReference type="SMART" id="SM00318">
    <property type="entry name" value="SNc"/>
    <property type="match status" value="1"/>
</dbReference>
<protein>
    <recommendedName>
        <fullName evidence="3">TNase-like domain-containing protein</fullName>
    </recommendedName>
</protein>
<dbReference type="EMBL" id="CP051480">
    <property type="protein sequence ID" value="QJG66246.1"/>
    <property type="molecule type" value="Genomic_DNA"/>
</dbReference>
<sequence>MKHKKIFLGLTLTATFIPVAAISCTVKENKSDTLLKEEILQLKQMLVDHGSAIIEYEKISADISSVEQEINQSQFDIKLIKEQIKEIKNKLKKYIDDKLEATNFKFEINNLEFKIDKARDISNWNIEIADGDTIRISVIRDGKFPEMANIRFAGVDTPETHKRKNGNFIDTTGEQFKYGKIAEFYTKRIIQNAKKVFIVPQKTKSKTNKGKDKDKQFLDPYNRIVGIVYYQDKNDKIYCLNEQLVYYGFARMSYISLSESSTFYTANVEYFNSLEKAKEHAINNHLGIYANDNKFKEIFPTK</sequence>
<feature type="coiled-coil region" evidence="1">
    <location>
        <begin position="70"/>
        <end position="97"/>
    </location>
</feature>
<dbReference type="PROSITE" id="PS50830">
    <property type="entry name" value="TNASE_3"/>
    <property type="match status" value="1"/>
</dbReference>
<dbReference type="PROSITE" id="PS51257">
    <property type="entry name" value="PROKAR_LIPOPROTEIN"/>
    <property type="match status" value="1"/>
</dbReference>
<dbReference type="KEGG" id="mphn:HGG64_00760"/>
<evidence type="ECO:0000259" key="3">
    <source>
        <dbReference type="PROSITE" id="PS50830"/>
    </source>
</evidence>
<name>A0A858U682_9MOLU</name>
<evidence type="ECO:0000256" key="2">
    <source>
        <dbReference type="SAM" id="SignalP"/>
    </source>
</evidence>
<keyword evidence="1" id="KW-0175">Coiled coil</keyword>
<dbReference type="InterPro" id="IPR035437">
    <property type="entry name" value="SNase_OB-fold_sf"/>
</dbReference>
<feature type="signal peptide" evidence="2">
    <location>
        <begin position="1"/>
        <end position="20"/>
    </location>
</feature>
<dbReference type="Pfam" id="PF00565">
    <property type="entry name" value="SNase"/>
    <property type="match status" value="1"/>
</dbReference>
<dbReference type="Proteomes" id="UP000501728">
    <property type="component" value="Chromosome"/>
</dbReference>
<dbReference type="InterPro" id="IPR016071">
    <property type="entry name" value="Staphylococal_nuclease_OB-fold"/>
</dbReference>
<keyword evidence="2" id="KW-0732">Signal</keyword>
<organism evidence="4 5">
    <name type="scientific">Mycoplasma phocoeninasale</name>
    <dbReference type="NCBI Taxonomy" id="2726117"/>
    <lineage>
        <taxon>Bacteria</taxon>
        <taxon>Bacillati</taxon>
        <taxon>Mycoplasmatota</taxon>
        <taxon>Mollicutes</taxon>
        <taxon>Mycoplasmataceae</taxon>
        <taxon>Mycoplasma</taxon>
    </lineage>
</organism>
<gene>
    <name evidence="4" type="ORF">HGG64_00760</name>
</gene>
<feature type="chain" id="PRO_5032701085" description="TNase-like domain-containing protein" evidence="2">
    <location>
        <begin position="21"/>
        <end position="302"/>
    </location>
</feature>
<dbReference type="RefSeq" id="WP_169580070.1">
    <property type="nucleotide sequence ID" value="NZ_CP051480.1"/>
</dbReference>
<dbReference type="SUPFAM" id="SSF50199">
    <property type="entry name" value="Staphylococcal nuclease"/>
    <property type="match status" value="1"/>
</dbReference>
<evidence type="ECO:0000313" key="4">
    <source>
        <dbReference type="EMBL" id="QJG66246.1"/>
    </source>
</evidence>
<reference evidence="4 5" key="1">
    <citation type="submission" date="2020-04" db="EMBL/GenBank/DDBJ databases">
        <title>Novel Mycoplasma species detected in Phocoena phocoena (harbor porpoise) from the USA.</title>
        <authorList>
            <person name="Volokhov D.V."/>
        </authorList>
    </citation>
    <scope>NUCLEOTIDE SEQUENCE [LARGE SCALE GENOMIC DNA]</scope>
    <source>
        <strain evidence="4 5">C264-NAS</strain>
    </source>
</reference>
<accession>A0A858U682</accession>
<feature type="domain" description="TNase-like" evidence="3">
    <location>
        <begin position="128"/>
        <end position="291"/>
    </location>
</feature>